<dbReference type="InterPro" id="IPR051678">
    <property type="entry name" value="AGP_Transferase"/>
</dbReference>
<comment type="caution">
    <text evidence="2">The sequence shown here is derived from an EMBL/GenBank/DDBJ whole genome shotgun (WGS) entry which is preliminary data.</text>
</comment>
<dbReference type="InterPro" id="IPR011009">
    <property type="entry name" value="Kinase-like_dom_sf"/>
</dbReference>
<proteinExistence type="predicted"/>
<keyword evidence="3" id="KW-1185">Reference proteome</keyword>
<evidence type="ECO:0000313" key="3">
    <source>
        <dbReference type="Proteomes" id="UP001500729"/>
    </source>
</evidence>
<dbReference type="Pfam" id="PF01636">
    <property type="entry name" value="APH"/>
    <property type="match status" value="1"/>
</dbReference>
<dbReference type="PANTHER" id="PTHR21310:SF15">
    <property type="entry name" value="AMINOGLYCOSIDE PHOSPHOTRANSFERASE DOMAIN-CONTAINING PROTEIN"/>
    <property type="match status" value="1"/>
</dbReference>
<dbReference type="RefSeq" id="WP_011872931.1">
    <property type="nucleotide sequence ID" value="NZ_BAAAGS010000075.1"/>
</dbReference>
<dbReference type="SUPFAM" id="SSF56112">
    <property type="entry name" value="Protein kinase-like (PK-like)"/>
    <property type="match status" value="1"/>
</dbReference>
<organism evidence="2 3">
    <name type="scientific">Saccharopolyspora erythraea</name>
    <name type="common">Streptomyces erythraeus</name>
    <dbReference type="NCBI Taxonomy" id="1836"/>
    <lineage>
        <taxon>Bacteria</taxon>
        <taxon>Bacillati</taxon>
        <taxon>Actinomycetota</taxon>
        <taxon>Actinomycetes</taxon>
        <taxon>Pseudonocardiales</taxon>
        <taxon>Pseudonocardiaceae</taxon>
        <taxon>Saccharopolyspora</taxon>
    </lineage>
</organism>
<sequence>MIERARAHGLRVRPVSVDETGWDFRVVHAVDDDGVRWVLRAPRRPEVARLIDVEARVLEHLRPRLAVALPDWEIRAADLVAYRRLPGRPMADEDPLTLAFDWRAEPTDAFFRALGEVIAELHRTPVAEAARLGVPVSSADQQRAEVARQLREARARLPVPAHEVRRWERWLADDRFWTAETRLVHGDLHFGHTLVDGSGALVGLLDWTDAAVADPALDFAAPRLAFGPDGLDRLLGHYAEAGGTVPELFGEHIAEHTAFRSSALLGLHGLRLGNPGYVAIARARLADQDRKRSARTKSCAVHQELFRDAKNRDCR</sequence>
<evidence type="ECO:0000313" key="2">
    <source>
        <dbReference type="EMBL" id="GAA0557743.1"/>
    </source>
</evidence>
<accession>A0ABN1E2J2</accession>
<reference evidence="2 3" key="1">
    <citation type="journal article" date="2019" name="Int. J. Syst. Evol. Microbiol.">
        <title>The Global Catalogue of Microorganisms (GCM) 10K type strain sequencing project: providing services to taxonomists for standard genome sequencing and annotation.</title>
        <authorList>
            <consortium name="The Broad Institute Genomics Platform"/>
            <consortium name="The Broad Institute Genome Sequencing Center for Infectious Disease"/>
            <person name="Wu L."/>
            <person name="Ma J."/>
        </authorList>
    </citation>
    <scope>NUCLEOTIDE SEQUENCE [LARGE SCALE GENOMIC DNA]</scope>
    <source>
        <strain evidence="2 3">JCM 10303</strain>
    </source>
</reference>
<gene>
    <name evidence="2" type="ORF">GCM10009533_64090</name>
</gene>
<dbReference type="EMBL" id="BAAAGS010000075">
    <property type="protein sequence ID" value="GAA0557743.1"/>
    <property type="molecule type" value="Genomic_DNA"/>
</dbReference>
<dbReference type="CDD" id="cd05152">
    <property type="entry name" value="MPH2"/>
    <property type="match status" value="1"/>
</dbReference>
<dbReference type="Gene3D" id="3.90.1200.10">
    <property type="match status" value="1"/>
</dbReference>
<name>A0ABN1E2J2_SACER</name>
<dbReference type="Gene3D" id="3.30.200.20">
    <property type="entry name" value="Phosphorylase Kinase, domain 1"/>
    <property type="match status" value="1"/>
</dbReference>
<feature type="domain" description="Aminoglycoside phosphotransferase" evidence="1">
    <location>
        <begin position="19"/>
        <end position="243"/>
    </location>
</feature>
<protein>
    <submittedName>
        <fullName evidence="2">Mph(A) family macrolide 2'-phosphotransferase</fullName>
    </submittedName>
</protein>
<dbReference type="InterPro" id="IPR002575">
    <property type="entry name" value="Aminoglycoside_PTrfase"/>
</dbReference>
<dbReference type="PANTHER" id="PTHR21310">
    <property type="entry name" value="AMINOGLYCOSIDE PHOSPHOTRANSFERASE-RELATED-RELATED"/>
    <property type="match status" value="1"/>
</dbReference>
<evidence type="ECO:0000259" key="1">
    <source>
        <dbReference type="Pfam" id="PF01636"/>
    </source>
</evidence>
<dbReference type="Proteomes" id="UP001500729">
    <property type="component" value="Unassembled WGS sequence"/>
</dbReference>